<reference evidence="2 3" key="1">
    <citation type="submission" date="2024-05" db="EMBL/GenBank/DDBJ databases">
        <title>Long read based assembly of the Candida bracarensis genome reveals expanded adhesin content.</title>
        <authorList>
            <person name="Marcet-Houben M."/>
            <person name="Ksiezopolska E."/>
            <person name="Gabaldon T."/>
        </authorList>
    </citation>
    <scope>NUCLEOTIDE SEQUENCE [LARGE SCALE GENOMIC DNA]</scope>
    <source>
        <strain evidence="2 3">CBM6</strain>
    </source>
</reference>
<proteinExistence type="predicted"/>
<dbReference type="Proteomes" id="UP001623330">
    <property type="component" value="Unassembled WGS sequence"/>
</dbReference>
<keyword evidence="3" id="KW-1185">Reference proteome</keyword>
<name>A0ABR4NR60_9SACH</name>
<gene>
    <name evidence="2" type="ORF">RNJ44_01095</name>
</gene>
<evidence type="ECO:0000313" key="3">
    <source>
        <dbReference type="Proteomes" id="UP001623330"/>
    </source>
</evidence>
<accession>A0ABR4NR60</accession>
<dbReference type="InterPro" id="IPR010920">
    <property type="entry name" value="LSM_dom_sf"/>
</dbReference>
<sequence>MSPLLKEYLNQRVVLVTTEGEVLEVLLEGYDKYTNLVVIDGGKVRLLRGSEVVLCGLLNEDIDTSNVRYKDTKNKVEDEHLVWARVWEQRQSRHKKRKLK</sequence>
<evidence type="ECO:0000313" key="2">
    <source>
        <dbReference type="EMBL" id="KAL3230646.1"/>
    </source>
</evidence>
<dbReference type="EMBL" id="JBEVYD010000009">
    <property type="protein sequence ID" value="KAL3230646.1"/>
    <property type="molecule type" value="Genomic_DNA"/>
</dbReference>
<feature type="domain" description="Sm" evidence="1">
    <location>
        <begin position="4"/>
        <end position="37"/>
    </location>
</feature>
<evidence type="ECO:0000259" key="1">
    <source>
        <dbReference type="Pfam" id="PF01423"/>
    </source>
</evidence>
<dbReference type="SUPFAM" id="SSF50182">
    <property type="entry name" value="Sm-like ribonucleoproteins"/>
    <property type="match status" value="1"/>
</dbReference>
<protein>
    <submittedName>
        <fullName evidence="2">U6 snRNA-associated Sm-like protein LSm8</fullName>
    </submittedName>
</protein>
<dbReference type="Gene3D" id="2.30.30.100">
    <property type="match status" value="1"/>
</dbReference>
<organism evidence="2 3">
    <name type="scientific">Nakaseomyces bracarensis</name>
    <dbReference type="NCBI Taxonomy" id="273131"/>
    <lineage>
        <taxon>Eukaryota</taxon>
        <taxon>Fungi</taxon>
        <taxon>Dikarya</taxon>
        <taxon>Ascomycota</taxon>
        <taxon>Saccharomycotina</taxon>
        <taxon>Saccharomycetes</taxon>
        <taxon>Saccharomycetales</taxon>
        <taxon>Saccharomycetaceae</taxon>
        <taxon>Nakaseomyces</taxon>
    </lineage>
</organism>
<dbReference type="Pfam" id="PF01423">
    <property type="entry name" value="LSM"/>
    <property type="match status" value="1"/>
</dbReference>
<dbReference type="InterPro" id="IPR001163">
    <property type="entry name" value="Sm_dom_euk/arc"/>
</dbReference>
<comment type="caution">
    <text evidence="2">The sequence shown here is derived from an EMBL/GenBank/DDBJ whole genome shotgun (WGS) entry which is preliminary data.</text>
</comment>